<dbReference type="Gramene" id="CDF34667">
    <property type="protein sequence ID" value="CDF34667"/>
    <property type="gene ID" value="CHC_T00008919001"/>
</dbReference>
<feature type="domain" description="Protein arginine N-methyltransferase" evidence="7">
    <location>
        <begin position="201"/>
        <end position="364"/>
    </location>
</feature>
<evidence type="ECO:0000256" key="2">
    <source>
        <dbReference type="ARBA" id="ARBA00022603"/>
    </source>
</evidence>
<comment type="catalytic activity">
    <reaction evidence="5">
        <text>L-arginyl-[protein] + S-adenosyl-L-methionine = N(omega)-methyl-L-arginyl-[protein] + S-adenosyl-L-homocysteine + H(+)</text>
        <dbReference type="Rhea" id="RHEA:48100"/>
        <dbReference type="Rhea" id="RHEA-COMP:10532"/>
        <dbReference type="Rhea" id="RHEA-COMP:11990"/>
        <dbReference type="ChEBI" id="CHEBI:15378"/>
        <dbReference type="ChEBI" id="CHEBI:29965"/>
        <dbReference type="ChEBI" id="CHEBI:57856"/>
        <dbReference type="ChEBI" id="CHEBI:59789"/>
        <dbReference type="ChEBI" id="CHEBI:65280"/>
    </reaction>
    <physiologicalReaction direction="left-to-right" evidence="5">
        <dbReference type="Rhea" id="RHEA:48101"/>
    </physiologicalReaction>
</comment>
<dbReference type="InterPro" id="IPR025799">
    <property type="entry name" value="Arg_MeTrfase"/>
</dbReference>
<name>R7Q7Y9_CHOCR</name>
<dbReference type="FunFam" id="2.70.160.11:FF:000001">
    <property type="entry name" value="Blast:Protein arginine N-methyltransferase 1"/>
    <property type="match status" value="1"/>
</dbReference>
<dbReference type="Pfam" id="PF22528">
    <property type="entry name" value="PRMT_C"/>
    <property type="match status" value="1"/>
</dbReference>
<evidence type="ECO:0000256" key="1">
    <source>
        <dbReference type="ARBA" id="ARBA00011925"/>
    </source>
</evidence>
<sequence length="378" mass="42492">MAPAASSSEPTPAPTASAAMADLALDNRESQKTALRRLLPDGANPSVIGDADFDMTSSDYYFNSYAHFGIHEEMLKDDIRTLSYMRAIVQNRHLFEGKVVMDVGCGTGVLSIFAAKAGAKKVYAVECSKIVDQARQIIADNGFSDVIEVKETKVEEMELPEKVDIIISEWMGYFLFYESMLDTVLFARDKWLKPGGLMFPDKATLYLCSIEDAQYKAEKIDFWDNVYGLNMSCIKSVALTEPLVDTVDPEQVMTNVCAVFPIDCATITVEELSFAVPFKLTAIRNDYSHALVAYFDIEFSHCLKPVSFVTGPHKKPTHWKQTVLYLDRALPMEQGEVLEGTLACRPNRNNPRDLDIAIEYEFKGRHSEAKNLLRYRLR</sequence>
<dbReference type="AlphaFoldDB" id="R7Q7Y9"/>
<dbReference type="InterPro" id="IPR029063">
    <property type="entry name" value="SAM-dependent_MTases_sf"/>
</dbReference>
<dbReference type="GO" id="GO:0005634">
    <property type="term" value="C:nucleus"/>
    <property type="evidence" value="ECO:0007669"/>
    <property type="project" value="TreeGrafter"/>
</dbReference>
<reference evidence="9" key="1">
    <citation type="journal article" date="2013" name="Proc. Natl. Acad. Sci. U.S.A.">
        <title>Genome structure and metabolic features in the red seaweed Chondrus crispus shed light on evolution of the Archaeplastida.</title>
        <authorList>
            <person name="Collen J."/>
            <person name="Porcel B."/>
            <person name="Carre W."/>
            <person name="Ball S.G."/>
            <person name="Chaparro C."/>
            <person name="Tonon T."/>
            <person name="Barbeyron T."/>
            <person name="Michel G."/>
            <person name="Noel B."/>
            <person name="Valentin K."/>
            <person name="Elias M."/>
            <person name="Artiguenave F."/>
            <person name="Arun A."/>
            <person name="Aury J.M."/>
            <person name="Barbosa-Neto J.F."/>
            <person name="Bothwell J.H."/>
            <person name="Bouget F.Y."/>
            <person name="Brillet L."/>
            <person name="Cabello-Hurtado F."/>
            <person name="Capella-Gutierrez S."/>
            <person name="Charrier B."/>
            <person name="Cladiere L."/>
            <person name="Cock J.M."/>
            <person name="Coelho S.M."/>
            <person name="Colleoni C."/>
            <person name="Czjzek M."/>
            <person name="Da Silva C."/>
            <person name="Delage L."/>
            <person name="Denoeud F."/>
            <person name="Deschamps P."/>
            <person name="Dittami S.M."/>
            <person name="Gabaldon T."/>
            <person name="Gachon C.M."/>
            <person name="Groisillier A."/>
            <person name="Herve C."/>
            <person name="Jabbari K."/>
            <person name="Katinka M."/>
            <person name="Kloareg B."/>
            <person name="Kowalczyk N."/>
            <person name="Labadie K."/>
            <person name="Leblanc C."/>
            <person name="Lopez P.J."/>
            <person name="McLachlan D.H."/>
            <person name="Meslet-Cladiere L."/>
            <person name="Moustafa A."/>
            <person name="Nehr Z."/>
            <person name="Nyvall Collen P."/>
            <person name="Panaud O."/>
            <person name="Partensky F."/>
            <person name="Poulain J."/>
            <person name="Rensing S.A."/>
            <person name="Rousvoal S."/>
            <person name="Samson G."/>
            <person name="Symeonidi A."/>
            <person name="Weissenbach J."/>
            <person name="Zambounis A."/>
            <person name="Wincker P."/>
            <person name="Boyen C."/>
        </authorList>
    </citation>
    <scope>NUCLEOTIDE SEQUENCE [LARGE SCALE GENOMIC DNA]</scope>
    <source>
        <strain evidence="9">cv. Stackhouse</strain>
    </source>
</reference>
<evidence type="ECO:0000256" key="3">
    <source>
        <dbReference type="ARBA" id="ARBA00022679"/>
    </source>
</evidence>
<proteinExistence type="predicted"/>
<keyword evidence="3 6" id="KW-0808">Transferase</keyword>
<dbReference type="EC" id="2.1.1.319" evidence="1"/>
<dbReference type="Proteomes" id="UP000012073">
    <property type="component" value="Unassembled WGS sequence"/>
</dbReference>
<evidence type="ECO:0000313" key="9">
    <source>
        <dbReference type="Proteomes" id="UP000012073"/>
    </source>
</evidence>
<dbReference type="PANTHER" id="PTHR11006:SF53">
    <property type="entry name" value="PROTEIN ARGININE N-METHYLTRANSFERASE 3"/>
    <property type="match status" value="1"/>
</dbReference>
<dbReference type="InterPro" id="IPR055135">
    <property type="entry name" value="PRMT_dom"/>
</dbReference>
<dbReference type="SUPFAM" id="SSF53335">
    <property type="entry name" value="S-adenosyl-L-methionine-dependent methyltransferases"/>
    <property type="match status" value="1"/>
</dbReference>
<evidence type="ECO:0000313" key="8">
    <source>
        <dbReference type="EMBL" id="CDF34667.1"/>
    </source>
</evidence>
<dbReference type="KEGG" id="ccp:CHC_T00008919001"/>
<organism evidence="8 9">
    <name type="scientific">Chondrus crispus</name>
    <name type="common">Carrageen Irish moss</name>
    <name type="synonym">Polymorpha crispa</name>
    <dbReference type="NCBI Taxonomy" id="2769"/>
    <lineage>
        <taxon>Eukaryota</taxon>
        <taxon>Rhodophyta</taxon>
        <taxon>Florideophyceae</taxon>
        <taxon>Rhodymeniophycidae</taxon>
        <taxon>Gigartinales</taxon>
        <taxon>Gigartinaceae</taxon>
        <taxon>Chondrus</taxon>
    </lineage>
</organism>
<gene>
    <name evidence="8" type="ORF">CHC_T00008919001</name>
</gene>
<dbReference type="OrthoDB" id="7848332at2759"/>
<dbReference type="GO" id="GO:0035242">
    <property type="term" value="F:protein-arginine omega-N asymmetric methyltransferase activity"/>
    <property type="evidence" value="ECO:0007669"/>
    <property type="project" value="UniProtKB-EC"/>
</dbReference>
<keyword evidence="2 6" id="KW-0489">Methyltransferase</keyword>
<protein>
    <recommendedName>
        <fullName evidence="1">type I protein arginine methyltransferase</fullName>
        <ecNumber evidence="1">2.1.1.319</ecNumber>
    </recommendedName>
</protein>
<evidence type="ECO:0000256" key="4">
    <source>
        <dbReference type="ARBA" id="ARBA00022691"/>
    </source>
</evidence>
<evidence type="ECO:0000256" key="5">
    <source>
        <dbReference type="ARBA" id="ARBA00049303"/>
    </source>
</evidence>
<dbReference type="STRING" id="2769.R7Q7Y9"/>
<dbReference type="GO" id="GO:0032259">
    <property type="term" value="P:methylation"/>
    <property type="evidence" value="ECO:0007669"/>
    <property type="project" value="UniProtKB-KW"/>
</dbReference>
<dbReference type="RefSeq" id="XP_005714486.1">
    <property type="nucleotide sequence ID" value="XM_005714429.1"/>
</dbReference>
<dbReference type="Gene3D" id="2.70.160.11">
    <property type="entry name" value="Hnrnp arginine n-methyltransferase1"/>
    <property type="match status" value="1"/>
</dbReference>
<dbReference type="Gene3D" id="3.40.50.150">
    <property type="entry name" value="Vaccinia Virus protein VP39"/>
    <property type="match status" value="1"/>
</dbReference>
<keyword evidence="4 6" id="KW-0949">S-adenosyl-L-methionine</keyword>
<evidence type="ECO:0000256" key="6">
    <source>
        <dbReference type="PROSITE-ProRule" id="PRU01015"/>
    </source>
</evidence>
<dbReference type="CDD" id="cd02440">
    <property type="entry name" value="AdoMet_MTases"/>
    <property type="match status" value="1"/>
</dbReference>
<keyword evidence="9" id="KW-1185">Reference proteome</keyword>
<dbReference type="PANTHER" id="PTHR11006">
    <property type="entry name" value="PROTEIN ARGININE N-METHYLTRANSFERASE"/>
    <property type="match status" value="1"/>
</dbReference>
<dbReference type="GO" id="GO:0042054">
    <property type="term" value="F:histone methyltransferase activity"/>
    <property type="evidence" value="ECO:0007669"/>
    <property type="project" value="TreeGrafter"/>
</dbReference>
<evidence type="ECO:0000259" key="7">
    <source>
        <dbReference type="Pfam" id="PF22528"/>
    </source>
</evidence>
<dbReference type="OMA" id="CTHTKVK"/>
<dbReference type="Pfam" id="PF06325">
    <property type="entry name" value="PrmA"/>
    <property type="match status" value="1"/>
</dbReference>
<dbReference type="PROSITE" id="PS51678">
    <property type="entry name" value="SAM_MT_PRMT"/>
    <property type="match status" value="1"/>
</dbReference>
<dbReference type="EMBL" id="HG001704">
    <property type="protein sequence ID" value="CDF34667.1"/>
    <property type="molecule type" value="Genomic_DNA"/>
</dbReference>
<dbReference type="GeneID" id="17322200"/>
<dbReference type="FunFam" id="3.40.50.150:FF:000003">
    <property type="entry name" value="Blast:Protein arginine N-methyltransferase 1"/>
    <property type="match status" value="1"/>
</dbReference>
<accession>R7Q7Y9</accession>